<dbReference type="PANTHER" id="PTHR21013:SF10">
    <property type="entry name" value="ATP SYNTHASE MITOCHONDRIAL F1 COMPLEX ASSEMBLY FACTOR 2"/>
    <property type="match status" value="1"/>
</dbReference>
<comment type="similarity">
    <text evidence="1">Belongs to the ATP12 family.</text>
</comment>
<keyword evidence="2" id="KW-0809">Transit peptide</keyword>
<dbReference type="AlphaFoldDB" id="A0A1X6ZWK3"/>
<organism evidence="4 5">
    <name type="scientific">Roseovarius halotolerans</name>
    <dbReference type="NCBI Taxonomy" id="505353"/>
    <lineage>
        <taxon>Bacteria</taxon>
        <taxon>Pseudomonadati</taxon>
        <taxon>Pseudomonadota</taxon>
        <taxon>Alphaproteobacteria</taxon>
        <taxon>Rhodobacterales</taxon>
        <taxon>Roseobacteraceae</taxon>
        <taxon>Roseovarius</taxon>
    </lineage>
</organism>
<dbReference type="EMBL" id="FWFU01000005">
    <property type="protein sequence ID" value="SLN63920.1"/>
    <property type="molecule type" value="Genomic_DNA"/>
</dbReference>
<keyword evidence="3" id="KW-0143">Chaperone</keyword>
<accession>A0A1X6ZWK3</accession>
<dbReference type="RefSeq" id="WP_085819132.1">
    <property type="nucleotide sequence ID" value="NZ_FWFU01000005.1"/>
</dbReference>
<evidence type="ECO:0000313" key="5">
    <source>
        <dbReference type="Proteomes" id="UP000193207"/>
    </source>
</evidence>
<evidence type="ECO:0000256" key="2">
    <source>
        <dbReference type="ARBA" id="ARBA00022946"/>
    </source>
</evidence>
<dbReference type="InterPro" id="IPR011419">
    <property type="entry name" value="ATP12_ATP_synth-F1-assembly"/>
</dbReference>
<dbReference type="Gene3D" id="3.30.2180.10">
    <property type="entry name" value="ATP12-like"/>
    <property type="match status" value="1"/>
</dbReference>
<dbReference type="InterPro" id="IPR023335">
    <property type="entry name" value="ATP12_ortho_dom_sf"/>
</dbReference>
<gene>
    <name evidence="4" type="ORF">ROH8110_03580</name>
</gene>
<evidence type="ECO:0000256" key="1">
    <source>
        <dbReference type="ARBA" id="ARBA00008231"/>
    </source>
</evidence>
<dbReference type="OrthoDB" id="9797825at2"/>
<reference evidence="4" key="1">
    <citation type="submission" date="2017-03" db="EMBL/GenBank/DDBJ databases">
        <authorList>
            <person name="Afonso C.L."/>
            <person name="Miller P.J."/>
            <person name="Scott M.A."/>
            <person name="Spackman E."/>
            <person name="Goraichik I."/>
            <person name="Dimitrov K.M."/>
            <person name="Suarez D.L."/>
            <person name="Swayne D.E."/>
        </authorList>
    </citation>
    <scope>NUCLEOTIDE SEQUENCE [LARGE SCALE GENOMIC DNA]</scope>
    <source>
        <strain evidence="4">CECT 8110</strain>
    </source>
</reference>
<dbReference type="PANTHER" id="PTHR21013">
    <property type="entry name" value="ATP SYNTHASE MITOCHONDRIAL F1 COMPLEX ASSEMBLY FACTOR 2/ATP12 PROTEIN, MITOCHONDRIAL PRECURSOR"/>
    <property type="match status" value="1"/>
</dbReference>
<dbReference type="Pfam" id="PF07542">
    <property type="entry name" value="ATP12"/>
    <property type="match status" value="1"/>
</dbReference>
<proteinExistence type="inferred from homology"/>
<dbReference type="GO" id="GO:0043461">
    <property type="term" value="P:proton-transporting ATP synthase complex assembly"/>
    <property type="evidence" value="ECO:0007669"/>
    <property type="project" value="InterPro"/>
</dbReference>
<dbReference type="Proteomes" id="UP000193207">
    <property type="component" value="Unassembled WGS sequence"/>
</dbReference>
<name>A0A1X6ZWK3_9RHOB</name>
<protein>
    <submittedName>
        <fullName evidence="4">ATP12 chaperone protein</fullName>
    </submittedName>
</protein>
<dbReference type="InterPro" id="IPR042272">
    <property type="entry name" value="ATP12_ATP_synth-F1-assembly_N"/>
</dbReference>
<sequence length="243" mass="26625">MSEWKARRFWKAAEPVAEAGGFTVRLDGRPVKTPAKAPLIVPAFAMAEAIAAEWDAQGEQIDPNAMSVTRAANAAIDKVAHQHAEVAQMLADYGDSDLLCYRAESPVELVERQQATWDPLLDWAADTLGARLRPVTGVMHAPQDGQALATLARQVQAMDAFTLTAFHDLVSLSGSLVIGFAALHSAHDTAALWQASRVDETWQEELWGPDEEARDHAARKESAFYAAKRFHDLLGERQSGRKQ</sequence>
<dbReference type="Gene3D" id="1.10.3580.10">
    <property type="entry name" value="ATP12 ATPase"/>
    <property type="match status" value="1"/>
</dbReference>
<evidence type="ECO:0000256" key="3">
    <source>
        <dbReference type="ARBA" id="ARBA00023186"/>
    </source>
</evidence>
<keyword evidence="5" id="KW-1185">Reference proteome</keyword>
<dbReference type="SUPFAM" id="SSF160909">
    <property type="entry name" value="ATP12-like"/>
    <property type="match status" value="1"/>
</dbReference>
<evidence type="ECO:0000313" key="4">
    <source>
        <dbReference type="EMBL" id="SLN63920.1"/>
    </source>
</evidence>